<name>L1IQV8_GUITC</name>
<dbReference type="KEGG" id="gtt:GUITHDRAFT_154643"/>
<protein>
    <submittedName>
        <fullName evidence="1 2">Uncharacterized protein</fullName>
    </submittedName>
</protein>
<organism evidence="1">
    <name type="scientific">Guillardia theta (strain CCMP2712)</name>
    <name type="common">Cryptophyte</name>
    <dbReference type="NCBI Taxonomy" id="905079"/>
    <lineage>
        <taxon>Eukaryota</taxon>
        <taxon>Cryptophyceae</taxon>
        <taxon>Pyrenomonadales</taxon>
        <taxon>Geminigeraceae</taxon>
        <taxon>Guillardia</taxon>
    </lineage>
</organism>
<accession>L1IQV8</accession>
<dbReference type="Proteomes" id="UP000011087">
    <property type="component" value="Unassembled WGS sequence"/>
</dbReference>
<gene>
    <name evidence="1" type="ORF">GUITHDRAFT_154643</name>
</gene>
<evidence type="ECO:0000313" key="1">
    <source>
        <dbReference type="EMBL" id="EKX38643.1"/>
    </source>
</evidence>
<reference evidence="2" key="3">
    <citation type="submission" date="2016-03" db="UniProtKB">
        <authorList>
            <consortium name="EnsemblProtists"/>
        </authorList>
    </citation>
    <scope>IDENTIFICATION</scope>
</reference>
<reference evidence="1 3" key="1">
    <citation type="journal article" date="2012" name="Nature">
        <title>Algal genomes reveal evolutionary mosaicism and the fate of nucleomorphs.</title>
        <authorList>
            <consortium name="DOE Joint Genome Institute"/>
            <person name="Curtis B.A."/>
            <person name="Tanifuji G."/>
            <person name="Burki F."/>
            <person name="Gruber A."/>
            <person name="Irimia M."/>
            <person name="Maruyama S."/>
            <person name="Arias M.C."/>
            <person name="Ball S.G."/>
            <person name="Gile G.H."/>
            <person name="Hirakawa Y."/>
            <person name="Hopkins J.F."/>
            <person name="Kuo A."/>
            <person name="Rensing S.A."/>
            <person name="Schmutz J."/>
            <person name="Symeonidi A."/>
            <person name="Elias M."/>
            <person name="Eveleigh R.J."/>
            <person name="Herman E.K."/>
            <person name="Klute M.J."/>
            <person name="Nakayama T."/>
            <person name="Obornik M."/>
            <person name="Reyes-Prieto A."/>
            <person name="Armbrust E.V."/>
            <person name="Aves S.J."/>
            <person name="Beiko R.G."/>
            <person name="Coutinho P."/>
            <person name="Dacks J.B."/>
            <person name="Durnford D.G."/>
            <person name="Fast N.M."/>
            <person name="Green B.R."/>
            <person name="Grisdale C.J."/>
            <person name="Hempel F."/>
            <person name="Henrissat B."/>
            <person name="Hoppner M.P."/>
            <person name="Ishida K."/>
            <person name="Kim E."/>
            <person name="Koreny L."/>
            <person name="Kroth P.G."/>
            <person name="Liu Y."/>
            <person name="Malik S.B."/>
            <person name="Maier U.G."/>
            <person name="McRose D."/>
            <person name="Mock T."/>
            <person name="Neilson J.A."/>
            <person name="Onodera N.T."/>
            <person name="Poole A.M."/>
            <person name="Pritham E.J."/>
            <person name="Richards T.A."/>
            <person name="Rocap G."/>
            <person name="Roy S.W."/>
            <person name="Sarai C."/>
            <person name="Schaack S."/>
            <person name="Shirato S."/>
            <person name="Slamovits C.H."/>
            <person name="Spencer D.F."/>
            <person name="Suzuki S."/>
            <person name="Worden A.Z."/>
            <person name="Zauner S."/>
            <person name="Barry K."/>
            <person name="Bell C."/>
            <person name="Bharti A.K."/>
            <person name="Crow J.A."/>
            <person name="Grimwood J."/>
            <person name="Kramer R."/>
            <person name="Lindquist E."/>
            <person name="Lucas S."/>
            <person name="Salamov A."/>
            <person name="McFadden G.I."/>
            <person name="Lane C.E."/>
            <person name="Keeling P.J."/>
            <person name="Gray M.W."/>
            <person name="Grigoriev I.V."/>
            <person name="Archibald J.M."/>
        </authorList>
    </citation>
    <scope>NUCLEOTIDE SEQUENCE</scope>
    <source>
        <strain evidence="1 3">CCMP2712</strain>
    </source>
</reference>
<sequence>SMQALRRSLQSAIARRFLSSNDPSLPSVPEIKATAEQIRASESMTGMQDVRQEVNRVMANPEINGCPVPLDFSSGGKTKGYSRKFAENWDQIVKNSKKER</sequence>
<proteinExistence type="predicted"/>
<dbReference type="PaxDb" id="55529-EKX38643"/>
<dbReference type="RefSeq" id="XP_005825623.1">
    <property type="nucleotide sequence ID" value="XM_005825566.1"/>
</dbReference>
<keyword evidence="3" id="KW-1185">Reference proteome</keyword>
<evidence type="ECO:0000313" key="3">
    <source>
        <dbReference type="Proteomes" id="UP000011087"/>
    </source>
</evidence>
<dbReference type="GeneID" id="17295379"/>
<dbReference type="HOGENOM" id="CLU_2313579_0_0_1"/>
<reference evidence="3" key="2">
    <citation type="submission" date="2012-11" db="EMBL/GenBank/DDBJ databases">
        <authorList>
            <person name="Kuo A."/>
            <person name="Curtis B.A."/>
            <person name="Tanifuji G."/>
            <person name="Burki F."/>
            <person name="Gruber A."/>
            <person name="Irimia M."/>
            <person name="Maruyama S."/>
            <person name="Arias M.C."/>
            <person name="Ball S.G."/>
            <person name="Gile G.H."/>
            <person name="Hirakawa Y."/>
            <person name="Hopkins J.F."/>
            <person name="Rensing S.A."/>
            <person name="Schmutz J."/>
            <person name="Symeonidi A."/>
            <person name="Elias M."/>
            <person name="Eveleigh R.J."/>
            <person name="Herman E.K."/>
            <person name="Klute M.J."/>
            <person name="Nakayama T."/>
            <person name="Obornik M."/>
            <person name="Reyes-Prieto A."/>
            <person name="Armbrust E.V."/>
            <person name="Aves S.J."/>
            <person name="Beiko R.G."/>
            <person name="Coutinho P."/>
            <person name="Dacks J.B."/>
            <person name="Durnford D.G."/>
            <person name="Fast N.M."/>
            <person name="Green B.R."/>
            <person name="Grisdale C."/>
            <person name="Hempe F."/>
            <person name="Henrissat B."/>
            <person name="Hoppner M.P."/>
            <person name="Ishida K.-I."/>
            <person name="Kim E."/>
            <person name="Koreny L."/>
            <person name="Kroth P.G."/>
            <person name="Liu Y."/>
            <person name="Malik S.-B."/>
            <person name="Maier U.G."/>
            <person name="McRose D."/>
            <person name="Mock T."/>
            <person name="Neilson J.A."/>
            <person name="Onodera N.T."/>
            <person name="Poole A.M."/>
            <person name="Pritham E.J."/>
            <person name="Richards T.A."/>
            <person name="Rocap G."/>
            <person name="Roy S.W."/>
            <person name="Sarai C."/>
            <person name="Schaack S."/>
            <person name="Shirato S."/>
            <person name="Slamovits C.H."/>
            <person name="Spencer D.F."/>
            <person name="Suzuki S."/>
            <person name="Worden A.Z."/>
            <person name="Zauner S."/>
            <person name="Barry K."/>
            <person name="Bell C."/>
            <person name="Bharti A.K."/>
            <person name="Crow J.A."/>
            <person name="Grimwood J."/>
            <person name="Kramer R."/>
            <person name="Lindquist E."/>
            <person name="Lucas S."/>
            <person name="Salamov A."/>
            <person name="McFadden G.I."/>
            <person name="Lane C.E."/>
            <person name="Keeling P.J."/>
            <person name="Gray M.W."/>
            <person name="Grigoriev I.V."/>
            <person name="Archibald J.M."/>
        </authorList>
    </citation>
    <scope>NUCLEOTIDE SEQUENCE</scope>
    <source>
        <strain evidence="3">CCMP2712</strain>
    </source>
</reference>
<evidence type="ECO:0000313" key="2">
    <source>
        <dbReference type="EnsemblProtists" id="EKX38643"/>
    </source>
</evidence>
<dbReference type="EMBL" id="JH993046">
    <property type="protein sequence ID" value="EKX38643.1"/>
    <property type="molecule type" value="Genomic_DNA"/>
</dbReference>
<dbReference type="AlphaFoldDB" id="L1IQV8"/>
<feature type="non-terminal residue" evidence="1">
    <location>
        <position position="1"/>
    </location>
</feature>
<dbReference type="EnsemblProtists" id="EKX38643">
    <property type="protein sequence ID" value="EKX38643"/>
    <property type="gene ID" value="GUITHDRAFT_154643"/>
</dbReference>